<reference evidence="1 2" key="1">
    <citation type="journal article" date="2022" name="Plant J.">
        <title>Chromosome-level genome of Camellia lanceoleosa provides a valuable resource for understanding genome evolution and self-incompatibility.</title>
        <authorList>
            <person name="Gong W."/>
            <person name="Xiao S."/>
            <person name="Wang L."/>
            <person name="Liao Z."/>
            <person name="Chang Y."/>
            <person name="Mo W."/>
            <person name="Hu G."/>
            <person name="Li W."/>
            <person name="Zhao G."/>
            <person name="Zhu H."/>
            <person name="Hu X."/>
            <person name="Ji K."/>
            <person name="Xiang X."/>
            <person name="Song Q."/>
            <person name="Yuan D."/>
            <person name="Jin S."/>
            <person name="Zhang L."/>
        </authorList>
    </citation>
    <scope>NUCLEOTIDE SEQUENCE [LARGE SCALE GENOMIC DNA]</scope>
    <source>
        <strain evidence="1">SQ_2022a</strain>
    </source>
</reference>
<name>A0ACC0GFV4_9ERIC</name>
<protein>
    <submittedName>
        <fullName evidence="1">Uncharacterized protein</fullName>
    </submittedName>
</protein>
<dbReference type="Proteomes" id="UP001060215">
    <property type="component" value="Chromosome 10"/>
</dbReference>
<organism evidence="1 2">
    <name type="scientific">Camellia lanceoleosa</name>
    <dbReference type="NCBI Taxonomy" id="1840588"/>
    <lineage>
        <taxon>Eukaryota</taxon>
        <taxon>Viridiplantae</taxon>
        <taxon>Streptophyta</taxon>
        <taxon>Embryophyta</taxon>
        <taxon>Tracheophyta</taxon>
        <taxon>Spermatophyta</taxon>
        <taxon>Magnoliopsida</taxon>
        <taxon>eudicotyledons</taxon>
        <taxon>Gunneridae</taxon>
        <taxon>Pentapetalae</taxon>
        <taxon>asterids</taxon>
        <taxon>Ericales</taxon>
        <taxon>Theaceae</taxon>
        <taxon>Camellia</taxon>
    </lineage>
</organism>
<accession>A0ACC0GFV4</accession>
<evidence type="ECO:0000313" key="2">
    <source>
        <dbReference type="Proteomes" id="UP001060215"/>
    </source>
</evidence>
<sequence length="389" mass="43552">MNAFMGCSASRFTRPTQLDQPSNNNNPSSSSQYASDSHSTPPPISRSFSLPTPLIHHPPLRKGDSNHFVSLTSSTYGSPPFHTDPIHNPSSNPKLNSHCRFNRSSSPTHIARTQTRKDPKEQSSPDYVINTWELMEGLDDIEFDVVQKPNPEKPNSFQYMGCNGSAKKVCDSFDSLSSLEIVENPHSRPLWKHFSEESLLATMDSNVVSRYRQALSSKQWGCRDTMPQKIRPVVSSTKNGGDKIVVYFTSLRGIRRTYEDCCAVRMIFRGFRVCVDERDISMDSVYRKELQSVLGGKTVSLPRVFIGEKCVGGVDEVKKLNECGELAKLLEGFPVRDLGYVCQSCGDVRFVPCPNCNGSKKIFKEEEGRLRMCPDCNENGLIRCPICCS</sequence>
<dbReference type="EMBL" id="CM045767">
    <property type="protein sequence ID" value="KAI7998941.1"/>
    <property type="molecule type" value="Genomic_DNA"/>
</dbReference>
<gene>
    <name evidence="1" type="ORF">LOK49_LG10G02734</name>
</gene>
<comment type="caution">
    <text evidence="1">The sequence shown here is derived from an EMBL/GenBank/DDBJ whole genome shotgun (WGS) entry which is preliminary data.</text>
</comment>
<evidence type="ECO:0000313" key="1">
    <source>
        <dbReference type="EMBL" id="KAI7998941.1"/>
    </source>
</evidence>
<proteinExistence type="predicted"/>
<keyword evidence="2" id="KW-1185">Reference proteome</keyword>